<evidence type="ECO:0000256" key="4">
    <source>
        <dbReference type="ARBA" id="ARBA00008684"/>
    </source>
</evidence>
<evidence type="ECO:0000256" key="13">
    <source>
        <dbReference type="ARBA" id="ARBA00022737"/>
    </source>
</evidence>
<dbReference type="Pfam" id="PF00069">
    <property type="entry name" value="Pkinase"/>
    <property type="match status" value="1"/>
</dbReference>
<dbReference type="EMBL" id="CM029046">
    <property type="protein sequence ID" value="KAG2588780.1"/>
    <property type="molecule type" value="Genomic_DNA"/>
</dbReference>
<dbReference type="Pfam" id="PF08263">
    <property type="entry name" value="LRRNT_2"/>
    <property type="match status" value="1"/>
</dbReference>
<keyword evidence="9" id="KW-0433">Leucine-rich repeat</keyword>
<dbReference type="FunFam" id="3.80.10.10:FF:000288">
    <property type="entry name" value="LRR receptor-like serine/threonine-protein kinase EFR"/>
    <property type="match status" value="1"/>
</dbReference>
<keyword evidence="7" id="KW-0723">Serine/threonine-protein kinase</keyword>
<comment type="catalytic activity">
    <reaction evidence="21">
        <text>L-threonyl-[protein] + ATP = O-phospho-L-threonyl-[protein] + ADP + H(+)</text>
        <dbReference type="Rhea" id="RHEA:46608"/>
        <dbReference type="Rhea" id="RHEA-COMP:11060"/>
        <dbReference type="Rhea" id="RHEA-COMP:11605"/>
        <dbReference type="ChEBI" id="CHEBI:15378"/>
        <dbReference type="ChEBI" id="CHEBI:30013"/>
        <dbReference type="ChEBI" id="CHEBI:30616"/>
        <dbReference type="ChEBI" id="CHEBI:61977"/>
        <dbReference type="ChEBI" id="CHEBI:456216"/>
        <dbReference type="EC" id="2.7.11.1"/>
    </reaction>
</comment>
<comment type="function">
    <text evidence="23">Receptor kinase that detects X.oryzae pv. oryzae protein Ax21 to promote innate immunity. Following X.oryzae pv. oryzae protein Ax21 detection, undergoes cleavage, releasing the processed protein kinase Xa21 chain.</text>
</comment>
<evidence type="ECO:0000256" key="7">
    <source>
        <dbReference type="ARBA" id="ARBA00022527"/>
    </source>
</evidence>
<evidence type="ECO:0000256" key="3">
    <source>
        <dbReference type="ARBA" id="ARBA00004479"/>
    </source>
</evidence>
<evidence type="ECO:0000256" key="16">
    <source>
        <dbReference type="ARBA" id="ARBA00022840"/>
    </source>
</evidence>
<evidence type="ECO:0000259" key="28">
    <source>
        <dbReference type="PROSITE" id="PS50011"/>
    </source>
</evidence>
<evidence type="ECO:0000256" key="27">
    <source>
        <dbReference type="SAM" id="Phobius"/>
    </source>
</evidence>
<dbReference type="SMART" id="SM00369">
    <property type="entry name" value="LRR_TYP"/>
    <property type="match status" value="8"/>
</dbReference>
<dbReference type="FunFam" id="3.80.10.10:FF:000383">
    <property type="entry name" value="Leucine-rich repeat receptor protein kinase EMS1"/>
    <property type="match status" value="1"/>
</dbReference>
<dbReference type="InterPro" id="IPR013210">
    <property type="entry name" value="LRR_N_plant-typ"/>
</dbReference>
<keyword evidence="30" id="KW-1185">Reference proteome</keyword>
<dbReference type="SUPFAM" id="SSF56112">
    <property type="entry name" value="Protein kinase-like (PK-like)"/>
    <property type="match status" value="1"/>
</dbReference>
<dbReference type="InterPro" id="IPR011009">
    <property type="entry name" value="Kinase-like_dom_sf"/>
</dbReference>
<dbReference type="PROSITE" id="PS00107">
    <property type="entry name" value="PROTEIN_KINASE_ATP"/>
    <property type="match status" value="1"/>
</dbReference>
<keyword evidence="12" id="KW-0732">Signal</keyword>
<keyword evidence="14 26" id="KW-0547">Nucleotide-binding</keyword>
<dbReference type="InterPro" id="IPR003591">
    <property type="entry name" value="Leu-rich_rpt_typical-subtyp"/>
</dbReference>
<evidence type="ECO:0000256" key="25">
    <source>
        <dbReference type="ARBA" id="ARBA00072040"/>
    </source>
</evidence>
<feature type="binding site" evidence="26">
    <location>
        <position position="843"/>
    </location>
    <ligand>
        <name>ATP</name>
        <dbReference type="ChEBI" id="CHEBI:30616"/>
    </ligand>
</feature>
<dbReference type="InterPro" id="IPR008271">
    <property type="entry name" value="Ser/Thr_kinase_AS"/>
</dbReference>
<sequence length="1126" mass="121963">MSDRARRHVPPVRILSLGSSRLLILVFLSSLSIFLVFPAANAASSSSSSNTDFETLLCLKLHFSNPAGLLGSWKQNDSLSFCRWPGVTCSKTSTPRVVALDLESSGLNGQIPPCIVNLTRLTRILFPDNQLGGQIPLELGKLSRLSYLNLSSNNFSGSIPNTLSSTYLQVIDLGSNKLSGAIPEEVGMLRNLSVLDLARNSLTGSIPVSLGSSPSLLSVVFANNTLTGPIPSALANSSSLQVLDLVENNLGGDIPPALFNSTSLRRLNLGWNSFTGSIPDVSNVNSPLQYLTLSVNDLAGTIPSSLGNFSSLRSLYLASNHFNGIIPVSIGKIPNLQVLDISYNSFQGTVQPSLYNISSLMYLSLGVNNFTDTIPFDIGYTLPSIQTLILQQSNFQGQIPPSLANATNLEFINLGANAFHGIIPSFGPLYKLNTLILASNHLEAGDWSFLSSLANCTQLEVLSLATNVMQGNLPSSVGSVANLKALWLHANEISSTIPPEIGNLTNLIELRMEQNNFVGNLPGSIGNLANLTYIILSSNKLSGQIPVSIGKLSHLYKLLLQENNFSGAIPRALGDCKNLITLNLSCNTLNESIPKELFSLTSLTEGFDLSHNQLSGQIPQEIGGLINIGSLKFSNNHLSGHIPNSLGACVRLESLHLEGNFLDGRIPQSFSNLRGIAEIDLSRNNLSGEIPNFFRSFNSLNLLNLSFNNLEGQLPEGGIFKNSSEVFVQGNTMLCSSSPMSQLPLCVASSRQRSSHNLIMIIGISVALALISLSCVIFVLLKWRKRSKRTDHPSFMEMKNFSYADLVKATNGFSSDNLLGSGTFGSVYKGVLESEASEIVAIKVFKLDELGAPKSFVTECEAFRNTRHRNLVRVISACSTWDKERNDFKALIMEYMANGTLESWIYSEMRRPLSLGSRVTIAVDIAAALDYLHNRCVPPIVHCDLKPSNVLLDDVMGARLSDFGLAKFLQSHNYSSSITISTSLAGPRGSIGYIAPEYGTGSKISTEGDVYSYGIIILEMLTGKRPTDELFNNGLSLQKFVGNAFPQKIDGILDPNVIPNFGSEGMENKLDHENHTIMGMYSCITQLLKLGLSCSMQTPKDRPKMMDVYAEVSTIKRTLSALATMC</sequence>
<dbReference type="Pfam" id="PF00560">
    <property type="entry name" value="LRR_1"/>
    <property type="match status" value="4"/>
</dbReference>
<evidence type="ECO:0000256" key="22">
    <source>
        <dbReference type="ARBA" id="ARBA00048679"/>
    </source>
</evidence>
<accession>A0A8T0RTR1</accession>
<comment type="caution">
    <text evidence="29">The sequence shown here is derived from an EMBL/GenBank/DDBJ whole genome shotgun (WGS) entry which is preliminary data.</text>
</comment>
<evidence type="ECO:0000256" key="6">
    <source>
        <dbReference type="ARBA" id="ARBA00022475"/>
    </source>
</evidence>
<keyword evidence="8" id="KW-0597">Phosphoprotein</keyword>
<evidence type="ECO:0000256" key="23">
    <source>
        <dbReference type="ARBA" id="ARBA00054320"/>
    </source>
</evidence>
<keyword evidence="11 27" id="KW-0812">Transmembrane</keyword>
<dbReference type="InterPro" id="IPR000719">
    <property type="entry name" value="Prot_kinase_dom"/>
</dbReference>
<dbReference type="FunFam" id="1.10.510.10:FF:000358">
    <property type="entry name" value="Putative leucine-rich repeat receptor-like serine/threonine-protein kinase"/>
    <property type="match status" value="1"/>
</dbReference>
<dbReference type="InterPro" id="IPR055414">
    <property type="entry name" value="LRR_R13L4/SHOC2-like"/>
</dbReference>
<evidence type="ECO:0000256" key="5">
    <source>
        <dbReference type="ARBA" id="ARBA00012513"/>
    </source>
</evidence>
<protein>
    <recommendedName>
        <fullName evidence="25">Receptor kinase-like protein Xa21</fullName>
        <ecNumber evidence="5">2.7.11.1</ecNumber>
    </recommendedName>
</protein>
<dbReference type="SMART" id="SM00220">
    <property type="entry name" value="S_TKc"/>
    <property type="match status" value="1"/>
</dbReference>
<evidence type="ECO:0000256" key="9">
    <source>
        <dbReference type="ARBA" id="ARBA00022614"/>
    </source>
</evidence>
<evidence type="ECO:0000256" key="26">
    <source>
        <dbReference type="PROSITE-ProRule" id="PRU10141"/>
    </source>
</evidence>
<comment type="subcellular location">
    <subcellularLocation>
        <location evidence="1">Cell membrane</location>
        <topology evidence="1">Single-pass membrane protein</topology>
    </subcellularLocation>
    <subcellularLocation>
        <location evidence="2">Endoplasmic reticulum membrane</location>
        <topology evidence="2">Single-pass membrane protein</topology>
    </subcellularLocation>
    <subcellularLocation>
        <location evidence="3">Membrane</location>
        <topology evidence="3">Single-pass type I membrane protein</topology>
    </subcellularLocation>
</comment>
<keyword evidence="10" id="KW-0808">Transferase</keyword>
<dbReference type="GO" id="GO:0005886">
    <property type="term" value="C:plasma membrane"/>
    <property type="evidence" value="ECO:0007669"/>
    <property type="project" value="UniProtKB-SubCell"/>
</dbReference>
<organism evidence="29 30">
    <name type="scientific">Panicum virgatum</name>
    <name type="common">Blackwell switchgrass</name>
    <dbReference type="NCBI Taxonomy" id="38727"/>
    <lineage>
        <taxon>Eukaryota</taxon>
        <taxon>Viridiplantae</taxon>
        <taxon>Streptophyta</taxon>
        <taxon>Embryophyta</taxon>
        <taxon>Tracheophyta</taxon>
        <taxon>Spermatophyta</taxon>
        <taxon>Magnoliopsida</taxon>
        <taxon>Liliopsida</taxon>
        <taxon>Poales</taxon>
        <taxon>Poaceae</taxon>
        <taxon>PACMAD clade</taxon>
        <taxon>Panicoideae</taxon>
        <taxon>Panicodae</taxon>
        <taxon>Paniceae</taxon>
        <taxon>Panicinae</taxon>
        <taxon>Panicum</taxon>
        <taxon>Panicum sect. Hiantes</taxon>
    </lineage>
</organism>
<evidence type="ECO:0000313" key="30">
    <source>
        <dbReference type="Proteomes" id="UP000823388"/>
    </source>
</evidence>
<evidence type="ECO:0000256" key="12">
    <source>
        <dbReference type="ARBA" id="ARBA00022729"/>
    </source>
</evidence>
<dbReference type="AlphaFoldDB" id="A0A8T0RTR1"/>
<feature type="domain" description="Protein kinase" evidence="28">
    <location>
        <begin position="813"/>
        <end position="1115"/>
    </location>
</feature>
<evidence type="ECO:0000256" key="15">
    <source>
        <dbReference type="ARBA" id="ARBA00022777"/>
    </source>
</evidence>
<evidence type="ECO:0000256" key="2">
    <source>
        <dbReference type="ARBA" id="ARBA00004389"/>
    </source>
</evidence>
<dbReference type="Gene3D" id="3.80.10.10">
    <property type="entry name" value="Ribonuclease Inhibitor"/>
    <property type="match status" value="6"/>
</dbReference>
<dbReference type="InterPro" id="IPR051716">
    <property type="entry name" value="Plant_RL_S/T_kinase"/>
</dbReference>
<dbReference type="PROSITE" id="PS00108">
    <property type="entry name" value="PROTEIN_KINASE_ST"/>
    <property type="match status" value="1"/>
</dbReference>
<dbReference type="InterPro" id="IPR001611">
    <property type="entry name" value="Leu-rich_rpt"/>
</dbReference>
<dbReference type="Pfam" id="PF13855">
    <property type="entry name" value="LRR_8"/>
    <property type="match status" value="2"/>
</dbReference>
<keyword evidence="16 26" id="KW-0067">ATP-binding</keyword>
<dbReference type="GO" id="GO:0004674">
    <property type="term" value="F:protein serine/threonine kinase activity"/>
    <property type="evidence" value="ECO:0007669"/>
    <property type="project" value="UniProtKB-KW"/>
</dbReference>
<evidence type="ECO:0000256" key="21">
    <source>
        <dbReference type="ARBA" id="ARBA00047899"/>
    </source>
</evidence>
<evidence type="ECO:0000256" key="1">
    <source>
        <dbReference type="ARBA" id="ARBA00004162"/>
    </source>
</evidence>
<keyword evidence="19" id="KW-0675">Receptor</keyword>
<dbReference type="PANTHER" id="PTHR48053:SF37">
    <property type="entry name" value="LEUCINE-RICH REPEAT PROTEIN KINASE FAMILY PROTEIN"/>
    <property type="match status" value="1"/>
</dbReference>
<dbReference type="GO" id="GO:0005789">
    <property type="term" value="C:endoplasmic reticulum membrane"/>
    <property type="evidence" value="ECO:0007669"/>
    <property type="project" value="UniProtKB-SubCell"/>
</dbReference>
<dbReference type="PROSITE" id="PS50011">
    <property type="entry name" value="PROTEIN_KINASE_DOM"/>
    <property type="match status" value="1"/>
</dbReference>
<evidence type="ECO:0000256" key="20">
    <source>
        <dbReference type="ARBA" id="ARBA00023180"/>
    </source>
</evidence>
<name>A0A8T0RTR1_PANVG</name>
<dbReference type="Proteomes" id="UP000823388">
    <property type="component" value="Chromosome 5N"/>
</dbReference>
<keyword evidence="13" id="KW-0677">Repeat</keyword>
<keyword evidence="18 27" id="KW-0472">Membrane</keyword>
<dbReference type="FunFam" id="3.80.10.10:FF:001158">
    <property type="entry name" value="Leucine-rich repeat protein kinase family protein"/>
    <property type="match status" value="1"/>
</dbReference>
<feature type="transmembrane region" description="Helical" evidence="27">
    <location>
        <begin position="758"/>
        <end position="781"/>
    </location>
</feature>
<evidence type="ECO:0000256" key="17">
    <source>
        <dbReference type="ARBA" id="ARBA00022989"/>
    </source>
</evidence>
<keyword evidence="15" id="KW-0418">Kinase</keyword>
<proteinExistence type="inferred from homology"/>
<dbReference type="EC" id="2.7.11.1" evidence="5"/>
<dbReference type="OrthoDB" id="676979at2759"/>
<keyword evidence="17 27" id="KW-1133">Transmembrane helix</keyword>
<dbReference type="PANTHER" id="PTHR48053">
    <property type="entry name" value="LEUCINE RICH REPEAT FAMILY PROTEIN, EXPRESSED"/>
    <property type="match status" value="1"/>
</dbReference>
<evidence type="ECO:0000256" key="10">
    <source>
        <dbReference type="ARBA" id="ARBA00022679"/>
    </source>
</evidence>
<dbReference type="InterPro" id="IPR017441">
    <property type="entry name" value="Protein_kinase_ATP_BS"/>
</dbReference>
<comment type="similarity">
    <text evidence="4">Belongs to the protein kinase superfamily. Ser/Thr protein kinase family.</text>
</comment>
<keyword evidence="6" id="KW-1003">Cell membrane</keyword>
<keyword evidence="20" id="KW-0325">Glycoprotein</keyword>
<evidence type="ECO:0000313" key="29">
    <source>
        <dbReference type="EMBL" id="KAG2588780.1"/>
    </source>
</evidence>
<evidence type="ECO:0000256" key="19">
    <source>
        <dbReference type="ARBA" id="ARBA00023170"/>
    </source>
</evidence>
<dbReference type="FunFam" id="3.30.200.20:FF:000432">
    <property type="entry name" value="LRR receptor-like serine/threonine-protein kinase EFR"/>
    <property type="match status" value="1"/>
</dbReference>
<evidence type="ECO:0000256" key="8">
    <source>
        <dbReference type="ARBA" id="ARBA00022553"/>
    </source>
</evidence>
<dbReference type="Pfam" id="PF23598">
    <property type="entry name" value="LRR_14"/>
    <property type="match status" value="1"/>
</dbReference>
<dbReference type="GO" id="GO:0005524">
    <property type="term" value="F:ATP binding"/>
    <property type="evidence" value="ECO:0007669"/>
    <property type="project" value="UniProtKB-UniRule"/>
</dbReference>
<gene>
    <name evidence="29" type="ORF">PVAP13_5NG356400</name>
</gene>
<dbReference type="SUPFAM" id="SSF52058">
    <property type="entry name" value="L domain-like"/>
    <property type="match status" value="3"/>
</dbReference>
<comment type="function">
    <text evidence="24">The processed protein kinase Xa21 chain released by protein cleavage after X.oryzae pv. oryzae protein Ax21 detection translocates into the nucleus where it can bind and regulate WRKY62, a transcription factor. Confers resistance to the bacterial pathogen X.oryzae pv. oryzae (Xoo).</text>
</comment>
<evidence type="ECO:0000256" key="18">
    <source>
        <dbReference type="ARBA" id="ARBA00023136"/>
    </source>
</evidence>
<evidence type="ECO:0000256" key="11">
    <source>
        <dbReference type="ARBA" id="ARBA00022692"/>
    </source>
</evidence>
<dbReference type="Gene3D" id="3.30.200.20">
    <property type="entry name" value="Phosphorylase Kinase, domain 1"/>
    <property type="match status" value="1"/>
</dbReference>
<dbReference type="FunFam" id="3.80.10.10:FF:000129">
    <property type="entry name" value="Leucine-rich repeat receptor-like kinase"/>
    <property type="match status" value="1"/>
</dbReference>
<comment type="catalytic activity">
    <reaction evidence="22">
        <text>L-seryl-[protein] + ATP = O-phospho-L-seryl-[protein] + ADP + H(+)</text>
        <dbReference type="Rhea" id="RHEA:17989"/>
        <dbReference type="Rhea" id="RHEA-COMP:9863"/>
        <dbReference type="Rhea" id="RHEA-COMP:11604"/>
        <dbReference type="ChEBI" id="CHEBI:15378"/>
        <dbReference type="ChEBI" id="CHEBI:29999"/>
        <dbReference type="ChEBI" id="CHEBI:30616"/>
        <dbReference type="ChEBI" id="CHEBI:83421"/>
        <dbReference type="ChEBI" id="CHEBI:456216"/>
        <dbReference type="EC" id="2.7.11.1"/>
    </reaction>
</comment>
<dbReference type="InterPro" id="IPR032675">
    <property type="entry name" value="LRR_dom_sf"/>
</dbReference>
<evidence type="ECO:0000256" key="24">
    <source>
        <dbReference type="ARBA" id="ARBA00056628"/>
    </source>
</evidence>
<evidence type="ECO:0000256" key="14">
    <source>
        <dbReference type="ARBA" id="ARBA00022741"/>
    </source>
</evidence>
<reference evidence="29" key="1">
    <citation type="submission" date="2020-05" db="EMBL/GenBank/DDBJ databases">
        <title>WGS assembly of Panicum virgatum.</title>
        <authorList>
            <person name="Lovell J.T."/>
            <person name="Jenkins J."/>
            <person name="Shu S."/>
            <person name="Juenger T.E."/>
            <person name="Schmutz J."/>
        </authorList>
    </citation>
    <scope>NUCLEOTIDE SEQUENCE</scope>
    <source>
        <strain evidence="29">AP13</strain>
    </source>
</reference>
<dbReference type="Gene3D" id="1.10.510.10">
    <property type="entry name" value="Transferase(Phosphotransferase) domain 1"/>
    <property type="match status" value="1"/>
</dbReference>